<dbReference type="InterPro" id="IPR017441">
    <property type="entry name" value="Protein_kinase_ATP_BS"/>
</dbReference>
<reference evidence="14 15" key="2">
    <citation type="submission" date="2016-05" db="EMBL/GenBank/DDBJ databases">
        <title>Lineage-specific infection strategies underlie the spectrum of fungal disease in amphibians.</title>
        <authorList>
            <person name="Cuomo C.A."/>
            <person name="Farrer R.A."/>
            <person name="James T."/>
            <person name="Longcore J."/>
            <person name="Birren B."/>
        </authorList>
    </citation>
    <scope>NUCLEOTIDE SEQUENCE [LARGE SCALE GENOMIC DNA]</scope>
    <source>
        <strain evidence="14 15">JEL423</strain>
    </source>
</reference>
<sequence length="429" mass="47404">MAAHSPVQSTATPPASTVSNSSHSQHRHKLTASTGSLASLSSAHTAPERPASITGASALNPVPAPALSSTGPPVASPVVSIDVNCAAAVSSQSPYSGGISPPILSPTNGGRFGYKVSDFQLVKTLGTGTFGRVYLCQLKGSSKHYAMKMLRKIEVVRLKQVEHIISEKTILSAIRFPFIVNLLCTFQDQQNVYMLEEYVVGGELFSHLRRAGRFSNDMTKFYASQITLALDYLHSTDIIYRDLKPENLLLDINGNIKLTDFGFAKVVHDRTWTLCGTPEYLAPEIIQSKGHGKAVDWWALGILVFEMLAGYPPFFDDNPFGIYEKILQGRIAFPSHIDLDAREFIKRLLTPDRSRRLGNLKDGAQDVRAHKWFQGVDWQAILDRRIGAPIVPVYSHPADTRNFESYSETVDETNSSIPLEPFQHLFKDF</sequence>
<dbReference type="InterPro" id="IPR000961">
    <property type="entry name" value="AGC-kinase_C"/>
</dbReference>
<dbReference type="VEuPathDB" id="FungiDB:BDEG_20673"/>
<evidence type="ECO:0000256" key="7">
    <source>
        <dbReference type="ARBA" id="ARBA00047292"/>
    </source>
</evidence>
<dbReference type="PROSITE" id="PS50011">
    <property type="entry name" value="PROTEIN_KINASE_DOM"/>
    <property type="match status" value="1"/>
</dbReference>
<dbReference type="InterPro" id="IPR011009">
    <property type="entry name" value="Kinase-like_dom_sf"/>
</dbReference>
<dbReference type="STRING" id="403673.A0A177W8S0"/>
<dbReference type="PANTHER" id="PTHR24353">
    <property type="entry name" value="CYCLIC NUCLEOTIDE-DEPENDENT PROTEIN KINASE"/>
    <property type="match status" value="1"/>
</dbReference>
<keyword evidence="5" id="KW-0418">Kinase</keyword>
<dbReference type="InterPro" id="IPR008271">
    <property type="entry name" value="Ser/Thr_kinase_AS"/>
</dbReference>
<accession>A0A177W8S0</accession>
<comment type="catalytic activity">
    <reaction evidence="8">
        <text>L-seryl-[protein] + ATP = O-phospho-L-seryl-[protein] + ADP + H(+)</text>
        <dbReference type="Rhea" id="RHEA:17989"/>
        <dbReference type="Rhea" id="RHEA-COMP:9863"/>
        <dbReference type="Rhea" id="RHEA-COMP:11604"/>
        <dbReference type="ChEBI" id="CHEBI:15378"/>
        <dbReference type="ChEBI" id="CHEBI:29999"/>
        <dbReference type="ChEBI" id="CHEBI:30616"/>
        <dbReference type="ChEBI" id="CHEBI:83421"/>
        <dbReference type="ChEBI" id="CHEBI:456216"/>
        <dbReference type="EC" id="2.7.11.11"/>
    </reaction>
</comment>
<dbReference type="FunFam" id="1.10.510.10:FF:000005">
    <property type="entry name" value="cAMP-dependent protein kinase catalytic subunit alpha"/>
    <property type="match status" value="1"/>
</dbReference>
<feature type="compositionally biased region" description="Polar residues" evidence="11">
    <location>
        <begin position="1"/>
        <end position="23"/>
    </location>
</feature>
<feature type="region of interest" description="Disordered" evidence="11">
    <location>
        <begin position="1"/>
        <end position="57"/>
    </location>
</feature>
<reference evidence="14 15" key="1">
    <citation type="submission" date="2006-10" db="EMBL/GenBank/DDBJ databases">
        <title>The Genome Sequence of Batrachochytrium dendrobatidis JEL423.</title>
        <authorList>
            <consortium name="The Broad Institute Genome Sequencing Platform"/>
            <person name="Birren B."/>
            <person name="Lander E."/>
            <person name="Galagan J."/>
            <person name="Cuomo C."/>
            <person name="Devon K."/>
            <person name="Jaffe D."/>
            <person name="Butler J."/>
            <person name="Alvarez P."/>
            <person name="Gnerre S."/>
            <person name="Grabherr M."/>
            <person name="Kleber M."/>
            <person name="Mauceli E."/>
            <person name="Brockman W."/>
            <person name="Young S."/>
            <person name="LaButti K."/>
            <person name="Sykes S."/>
            <person name="DeCaprio D."/>
            <person name="Crawford M."/>
            <person name="Koehrsen M."/>
            <person name="Engels R."/>
            <person name="Montgomery P."/>
            <person name="Pearson M."/>
            <person name="Howarth C."/>
            <person name="Larson L."/>
            <person name="White J."/>
            <person name="O'Leary S."/>
            <person name="Kodira C."/>
            <person name="Zeng Q."/>
            <person name="Yandava C."/>
            <person name="Alvarado L."/>
            <person name="Longcore J."/>
            <person name="James T."/>
        </authorList>
    </citation>
    <scope>NUCLEOTIDE SEQUENCE [LARGE SCALE GENOMIC DNA]</scope>
    <source>
        <strain evidence="14 15">JEL423</strain>
    </source>
</reference>
<dbReference type="EC" id="2.7.11.11" evidence="1"/>
<dbReference type="GO" id="GO:0005829">
    <property type="term" value="C:cytosol"/>
    <property type="evidence" value="ECO:0007669"/>
    <property type="project" value="TreeGrafter"/>
</dbReference>
<proteinExistence type="inferred from homology"/>
<dbReference type="GO" id="GO:0005524">
    <property type="term" value="F:ATP binding"/>
    <property type="evidence" value="ECO:0007669"/>
    <property type="project" value="UniProtKB-UniRule"/>
</dbReference>
<evidence type="ECO:0000256" key="5">
    <source>
        <dbReference type="ARBA" id="ARBA00022777"/>
    </source>
</evidence>
<evidence type="ECO:0000256" key="9">
    <source>
        <dbReference type="PROSITE-ProRule" id="PRU10141"/>
    </source>
</evidence>
<dbReference type="AlphaFoldDB" id="A0A177W8S0"/>
<comment type="catalytic activity">
    <reaction evidence="7">
        <text>L-threonyl-[protein] + ATP = O-phospho-L-threonyl-[protein] + ADP + H(+)</text>
        <dbReference type="Rhea" id="RHEA:46608"/>
        <dbReference type="Rhea" id="RHEA-COMP:11060"/>
        <dbReference type="Rhea" id="RHEA-COMP:11605"/>
        <dbReference type="ChEBI" id="CHEBI:15378"/>
        <dbReference type="ChEBI" id="CHEBI:30013"/>
        <dbReference type="ChEBI" id="CHEBI:30616"/>
        <dbReference type="ChEBI" id="CHEBI:61977"/>
        <dbReference type="ChEBI" id="CHEBI:456216"/>
        <dbReference type="EC" id="2.7.11.11"/>
    </reaction>
</comment>
<dbReference type="FunFam" id="3.30.200.20:FF:000005">
    <property type="entry name" value="cAMP-dependent protein kinase catalytic subunit"/>
    <property type="match status" value="1"/>
</dbReference>
<evidence type="ECO:0000256" key="4">
    <source>
        <dbReference type="ARBA" id="ARBA00022741"/>
    </source>
</evidence>
<evidence type="ECO:0000259" key="13">
    <source>
        <dbReference type="PROSITE" id="PS51285"/>
    </source>
</evidence>
<evidence type="ECO:0000256" key="3">
    <source>
        <dbReference type="ARBA" id="ARBA00022679"/>
    </source>
</evidence>
<dbReference type="GO" id="GO:0005952">
    <property type="term" value="C:cAMP-dependent protein kinase complex"/>
    <property type="evidence" value="ECO:0007669"/>
    <property type="project" value="TreeGrafter"/>
</dbReference>
<evidence type="ECO:0000256" key="10">
    <source>
        <dbReference type="RuleBase" id="RU000304"/>
    </source>
</evidence>
<keyword evidence="2 10" id="KW-0723">Serine/threonine-protein kinase</keyword>
<gene>
    <name evidence="14" type="ORF">BDEG_20673</name>
</gene>
<feature type="domain" description="Protein kinase" evidence="12">
    <location>
        <begin position="119"/>
        <end position="373"/>
    </location>
</feature>
<dbReference type="SMART" id="SM00133">
    <property type="entry name" value="S_TK_X"/>
    <property type="match status" value="1"/>
</dbReference>
<dbReference type="Pfam" id="PF00069">
    <property type="entry name" value="Pkinase"/>
    <property type="match status" value="1"/>
</dbReference>
<feature type="domain" description="AGC-kinase C-terminal" evidence="13">
    <location>
        <begin position="374"/>
        <end position="429"/>
    </location>
</feature>
<evidence type="ECO:0000256" key="1">
    <source>
        <dbReference type="ARBA" id="ARBA00012444"/>
    </source>
</evidence>
<dbReference type="InterPro" id="IPR000719">
    <property type="entry name" value="Prot_kinase_dom"/>
</dbReference>
<dbReference type="PROSITE" id="PS51285">
    <property type="entry name" value="AGC_KINASE_CTER"/>
    <property type="match status" value="1"/>
</dbReference>
<dbReference type="eggNOG" id="KOG0616">
    <property type="taxonomic scope" value="Eukaryota"/>
</dbReference>
<comment type="similarity">
    <text evidence="10">Belongs to the protein kinase superfamily.</text>
</comment>
<evidence type="ECO:0000256" key="8">
    <source>
        <dbReference type="ARBA" id="ARBA00047454"/>
    </source>
</evidence>
<dbReference type="Proteomes" id="UP000077115">
    <property type="component" value="Unassembled WGS sequence"/>
</dbReference>
<evidence type="ECO:0000259" key="12">
    <source>
        <dbReference type="PROSITE" id="PS50011"/>
    </source>
</evidence>
<protein>
    <recommendedName>
        <fullName evidence="1">cAMP-dependent protein kinase</fullName>
        <ecNumber evidence="1">2.7.11.11</ecNumber>
    </recommendedName>
</protein>
<dbReference type="Gene3D" id="3.30.200.20">
    <property type="entry name" value="Phosphorylase Kinase, domain 1"/>
    <property type="match status" value="1"/>
</dbReference>
<name>A0A177W8S0_BATDL</name>
<dbReference type="PANTHER" id="PTHR24353:SF37">
    <property type="entry name" value="CAMP-DEPENDENT PROTEIN KINASE CATALYTIC SUBUNIT PRKX"/>
    <property type="match status" value="1"/>
</dbReference>
<feature type="binding site" evidence="9">
    <location>
        <position position="148"/>
    </location>
    <ligand>
        <name>ATP</name>
        <dbReference type="ChEBI" id="CHEBI:30616"/>
    </ligand>
</feature>
<keyword evidence="3" id="KW-0808">Transferase</keyword>
<dbReference type="EMBL" id="DS022300">
    <property type="protein sequence ID" value="OAJ36508.1"/>
    <property type="molecule type" value="Genomic_DNA"/>
</dbReference>
<evidence type="ECO:0000256" key="2">
    <source>
        <dbReference type="ARBA" id="ARBA00022527"/>
    </source>
</evidence>
<dbReference type="SUPFAM" id="SSF56112">
    <property type="entry name" value="Protein kinase-like (PK-like)"/>
    <property type="match status" value="1"/>
</dbReference>
<evidence type="ECO:0000256" key="11">
    <source>
        <dbReference type="SAM" id="MobiDB-lite"/>
    </source>
</evidence>
<dbReference type="SMART" id="SM00220">
    <property type="entry name" value="S_TKc"/>
    <property type="match status" value="1"/>
</dbReference>
<dbReference type="PROSITE" id="PS00107">
    <property type="entry name" value="PROTEIN_KINASE_ATP"/>
    <property type="match status" value="1"/>
</dbReference>
<dbReference type="CDD" id="cd05580">
    <property type="entry name" value="STKc_PKA_like"/>
    <property type="match status" value="1"/>
</dbReference>
<evidence type="ECO:0000313" key="14">
    <source>
        <dbReference type="EMBL" id="OAJ36508.1"/>
    </source>
</evidence>
<dbReference type="PROSITE" id="PS00108">
    <property type="entry name" value="PROTEIN_KINASE_ST"/>
    <property type="match status" value="1"/>
</dbReference>
<feature type="compositionally biased region" description="Low complexity" evidence="11">
    <location>
        <begin position="31"/>
        <end position="45"/>
    </location>
</feature>
<dbReference type="GO" id="GO:0004691">
    <property type="term" value="F:cAMP-dependent protein kinase activity"/>
    <property type="evidence" value="ECO:0007669"/>
    <property type="project" value="UniProtKB-EC"/>
</dbReference>
<evidence type="ECO:0000256" key="6">
    <source>
        <dbReference type="ARBA" id="ARBA00022840"/>
    </source>
</evidence>
<dbReference type="Gene3D" id="1.10.510.10">
    <property type="entry name" value="Transferase(Phosphotransferase) domain 1"/>
    <property type="match status" value="1"/>
</dbReference>
<keyword evidence="4 9" id="KW-0547">Nucleotide-binding</keyword>
<organism evidence="14 15">
    <name type="scientific">Batrachochytrium dendrobatidis (strain JEL423)</name>
    <dbReference type="NCBI Taxonomy" id="403673"/>
    <lineage>
        <taxon>Eukaryota</taxon>
        <taxon>Fungi</taxon>
        <taxon>Fungi incertae sedis</taxon>
        <taxon>Chytridiomycota</taxon>
        <taxon>Chytridiomycota incertae sedis</taxon>
        <taxon>Chytridiomycetes</taxon>
        <taxon>Rhizophydiales</taxon>
        <taxon>Rhizophydiales incertae sedis</taxon>
        <taxon>Batrachochytrium</taxon>
    </lineage>
</organism>
<evidence type="ECO:0000313" key="15">
    <source>
        <dbReference type="Proteomes" id="UP000077115"/>
    </source>
</evidence>
<keyword evidence="6 9" id="KW-0067">ATP-binding</keyword>